<dbReference type="GeneID" id="94825395"/>
<comment type="caution">
    <text evidence="5">The sequence shown here is derived from an EMBL/GenBank/DDBJ whole genome shotgun (WGS) entry which is preliminary data.</text>
</comment>
<feature type="compositionally biased region" description="Basic residues" evidence="3">
    <location>
        <begin position="411"/>
        <end position="421"/>
    </location>
</feature>
<evidence type="ECO:0000313" key="6">
    <source>
        <dbReference type="Proteomes" id="UP000179807"/>
    </source>
</evidence>
<proteinExistence type="predicted"/>
<dbReference type="GO" id="GO:0005524">
    <property type="term" value="F:ATP binding"/>
    <property type="evidence" value="ECO:0007669"/>
    <property type="project" value="UniProtKB-KW"/>
</dbReference>
<keyword evidence="6" id="KW-1185">Reference proteome</keyword>
<keyword evidence="5" id="KW-0808">Transferase</keyword>
<evidence type="ECO:0000259" key="4">
    <source>
        <dbReference type="PROSITE" id="PS50011"/>
    </source>
</evidence>
<dbReference type="SMART" id="SM00220">
    <property type="entry name" value="S_TKc"/>
    <property type="match status" value="1"/>
</dbReference>
<reference evidence="5" key="1">
    <citation type="submission" date="2016-10" db="EMBL/GenBank/DDBJ databases">
        <authorList>
            <person name="Benchimol M."/>
            <person name="Almeida L.G."/>
            <person name="Vasconcelos A.T."/>
            <person name="Perreira-Neves A."/>
            <person name="Rosa I.A."/>
            <person name="Tasca T."/>
            <person name="Bogo M.R."/>
            <person name="de Souza W."/>
        </authorList>
    </citation>
    <scope>NUCLEOTIDE SEQUENCE [LARGE SCALE GENOMIC DNA]</scope>
    <source>
        <strain evidence="5">K</strain>
    </source>
</reference>
<dbReference type="PANTHER" id="PTHR24362:SF309">
    <property type="entry name" value="PROTEIN KINASE DOMAIN-CONTAINING PROTEIN"/>
    <property type="match status" value="1"/>
</dbReference>
<dbReference type="VEuPathDB" id="TrichDB:TRFO_02451"/>
<keyword evidence="1" id="KW-0547">Nucleotide-binding</keyword>
<name>A0A1J4J5B9_9EUKA</name>
<dbReference type="Gene3D" id="1.10.510.10">
    <property type="entry name" value="Transferase(Phosphotransferase) domain 1"/>
    <property type="match status" value="1"/>
</dbReference>
<dbReference type="OrthoDB" id="248923at2759"/>
<dbReference type="Pfam" id="PF00069">
    <property type="entry name" value="Pkinase"/>
    <property type="match status" value="1"/>
</dbReference>
<dbReference type="PROSITE" id="PS00108">
    <property type="entry name" value="PROTEIN_KINASE_ST"/>
    <property type="match status" value="1"/>
</dbReference>
<dbReference type="InterPro" id="IPR000719">
    <property type="entry name" value="Prot_kinase_dom"/>
</dbReference>
<dbReference type="GO" id="GO:0004672">
    <property type="term" value="F:protein kinase activity"/>
    <property type="evidence" value="ECO:0007669"/>
    <property type="project" value="InterPro"/>
</dbReference>
<accession>A0A1J4J5B9</accession>
<organism evidence="5 6">
    <name type="scientific">Tritrichomonas foetus</name>
    <dbReference type="NCBI Taxonomy" id="1144522"/>
    <lineage>
        <taxon>Eukaryota</taxon>
        <taxon>Metamonada</taxon>
        <taxon>Parabasalia</taxon>
        <taxon>Tritrichomonadida</taxon>
        <taxon>Tritrichomonadidae</taxon>
        <taxon>Tritrichomonas</taxon>
    </lineage>
</organism>
<keyword evidence="2" id="KW-0067">ATP-binding</keyword>
<protein>
    <submittedName>
        <fullName evidence="5">CAMK family protein kinase</fullName>
    </submittedName>
</protein>
<dbReference type="EMBL" id="MLAK01001370">
    <property type="protein sequence ID" value="OHS93889.1"/>
    <property type="molecule type" value="Genomic_DNA"/>
</dbReference>
<keyword evidence="5" id="KW-0418">Kinase</keyword>
<dbReference type="SUPFAM" id="SSF56112">
    <property type="entry name" value="Protein kinase-like (PK-like)"/>
    <property type="match status" value="1"/>
</dbReference>
<evidence type="ECO:0000256" key="3">
    <source>
        <dbReference type="SAM" id="MobiDB-lite"/>
    </source>
</evidence>
<evidence type="ECO:0000313" key="5">
    <source>
        <dbReference type="EMBL" id="OHS93889.1"/>
    </source>
</evidence>
<dbReference type="PROSITE" id="PS50011">
    <property type="entry name" value="PROTEIN_KINASE_DOM"/>
    <property type="match status" value="1"/>
</dbReference>
<dbReference type="Proteomes" id="UP000179807">
    <property type="component" value="Unassembled WGS sequence"/>
</dbReference>
<gene>
    <name evidence="5" type="ORF">TRFO_02451</name>
</gene>
<dbReference type="FunFam" id="1.10.510.10:FF:000571">
    <property type="entry name" value="Maternal embryonic leucine zipper kinase"/>
    <property type="match status" value="1"/>
</dbReference>
<sequence>MQTINRCLSYFLYRNKIKLNELNKFSHFLNCFFNSTPSSKDKKWKSMEKHKTEIITELERKGYKLLQPIGNGGFATVYTVLNIHHDQIFCVKLMELTNEEHKSSLPQSFRAEIDSLINLIHPHVVAIFDYFQSKNMLYIILEYCQNGSLDSLIKDCGKIEPPHLFTMCKQIISALSICHQTGIAHRDIKPQNILLDQHHRPKLADFGLAQKLQKQELIERFSGSLPYKAPEILNMKPYDPFLADVWALGVTFVVMATGTLPWKANSLSEWKFLVSGGPANLPQGIDKRFNAIIKRMLDPNISTRATLEEVAAAPIFNLEENNKFASAMSAPTSKQLLVSTLSMAKIGVDKVPSFSMGLTCGISPISSSPTGHMTVAHSCVFARKRRCSKVKKMIQYTFTEETPSEDQKSGKTLKLKETKKK</sequence>
<evidence type="ECO:0000256" key="2">
    <source>
        <dbReference type="ARBA" id="ARBA00022840"/>
    </source>
</evidence>
<dbReference type="AlphaFoldDB" id="A0A1J4J5B9"/>
<evidence type="ECO:0000256" key="1">
    <source>
        <dbReference type="ARBA" id="ARBA00022741"/>
    </source>
</evidence>
<dbReference type="RefSeq" id="XP_068347026.1">
    <property type="nucleotide sequence ID" value="XM_068490691.1"/>
</dbReference>
<dbReference type="PANTHER" id="PTHR24362">
    <property type="entry name" value="SERINE/THREONINE-PROTEIN KINASE NEK"/>
    <property type="match status" value="1"/>
</dbReference>
<dbReference type="InterPro" id="IPR011009">
    <property type="entry name" value="Kinase-like_dom_sf"/>
</dbReference>
<feature type="region of interest" description="Disordered" evidence="3">
    <location>
        <begin position="401"/>
        <end position="421"/>
    </location>
</feature>
<feature type="domain" description="Protein kinase" evidence="4">
    <location>
        <begin position="63"/>
        <end position="316"/>
    </location>
</feature>
<dbReference type="InterPro" id="IPR008271">
    <property type="entry name" value="Ser/Thr_kinase_AS"/>
</dbReference>